<dbReference type="Gene3D" id="1.10.1740.10">
    <property type="match status" value="1"/>
</dbReference>
<dbReference type="GO" id="GO:0016987">
    <property type="term" value="F:sigma factor activity"/>
    <property type="evidence" value="ECO:0007669"/>
    <property type="project" value="UniProtKB-KW"/>
</dbReference>
<dbReference type="InterPro" id="IPR013325">
    <property type="entry name" value="RNA_pol_sigma_r2"/>
</dbReference>
<dbReference type="SUPFAM" id="SSF88659">
    <property type="entry name" value="Sigma3 and sigma4 domains of RNA polymerase sigma factors"/>
    <property type="match status" value="1"/>
</dbReference>
<feature type="domain" description="RNA polymerase sigma-70 region 2" evidence="5">
    <location>
        <begin position="31"/>
        <end position="94"/>
    </location>
</feature>
<dbReference type="Pfam" id="PF08281">
    <property type="entry name" value="Sigma70_r4_2"/>
    <property type="match status" value="1"/>
</dbReference>
<dbReference type="GO" id="GO:0006352">
    <property type="term" value="P:DNA-templated transcription initiation"/>
    <property type="evidence" value="ECO:0007669"/>
    <property type="project" value="InterPro"/>
</dbReference>
<comment type="similarity">
    <text evidence="1">Belongs to the sigma-70 factor family. ECF subfamily.</text>
</comment>
<organism evidence="7 8">
    <name type="scientific">Sphingobacterium nematocida</name>
    <dbReference type="NCBI Taxonomy" id="1513896"/>
    <lineage>
        <taxon>Bacteria</taxon>
        <taxon>Pseudomonadati</taxon>
        <taxon>Bacteroidota</taxon>
        <taxon>Sphingobacteriia</taxon>
        <taxon>Sphingobacteriales</taxon>
        <taxon>Sphingobacteriaceae</taxon>
        <taxon>Sphingobacterium</taxon>
    </lineage>
</organism>
<evidence type="ECO:0000259" key="5">
    <source>
        <dbReference type="Pfam" id="PF04542"/>
    </source>
</evidence>
<evidence type="ECO:0000259" key="6">
    <source>
        <dbReference type="Pfam" id="PF08281"/>
    </source>
</evidence>
<dbReference type="OrthoDB" id="764619at2"/>
<feature type="domain" description="RNA polymerase sigma factor 70 region 4 type 2" evidence="6">
    <location>
        <begin position="126"/>
        <end position="176"/>
    </location>
</feature>
<dbReference type="STRING" id="1513896.SAMN05660841_01929"/>
<protein>
    <submittedName>
        <fullName evidence="7">RNA polymerase sigma-70 factor, ECF subfamily</fullName>
    </submittedName>
</protein>
<evidence type="ECO:0000256" key="1">
    <source>
        <dbReference type="ARBA" id="ARBA00010641"/>
    </source>
</evidence>
<dbReference type="InterPro" id="IPR014284">
    <property type="entry name" value="RNA_pol_sigma-70_dom"/>
</dbReference>
<dbReference type="InterPro" id="IPR013249">
    <property type="entry name" value="RNA_pol_sigma70_r4_t2"/>
</dbReference>
<keyword evidence="8" id="KW-1185">Reference proteome</keyword>
<dbReference type="NCBIfam" id="TIGR02985">
    <property type="entry name" value="Sig70_bacteroi1"/>
    <property type="match status" value="1"/>
</dbReference>
<proteinExistence type="inferred from homology"/>
<dbReference type="InterPro" id="IPR013324">
    <property type="entry name" value="RNA_pol_sigma_r3/r4-like"/>
</dbReference>
<dbReference type="InterPro" id="IPR039425">
    <property type="entry name" value="RNA_pol_sigma-70-like"/>
</dbReference>
<dbReference type="EMBL" id="FUZF01000007">
    <property type="protein sequence ID" value="SKB70415.1"/>
    <property type="molecule type" value="Genomic_DNA"/>
</dbReference>
<keyword evidence="2" id="KW-0805">Transcription regulation</keyword>
<dbReference type="InterPro" id="IPR007627">
    <property type="entry name" value="RNA_pol_sigma70_r2"/>
</dbReference>
<accession>A0A1T5DFF1</accession>
<dbReference type="Proteomes" id="UP000190150">
    <property type="component" value="Unassembled WGS sequence"/>
</dbReference>
<reference evidence="8" key="1">
    <citation type="submission" date="2017-02" db="EMBL/GenBank/DDBJ databases">
        <authorList>
            <person name="Varghese N."/>
            <person name="Submissions S."/>
        </authorList>
    </citation>
    <scope>NUCLEOTIDE SEQUENCE [LARGE SCALE GENOMIC DNA]</scope>
    <source>
        <strain evidence="8">DSM 24091</strain>
    </source>
</reference>
<dbReference type="AlphaFoldDB" id="A0A1T5DFF1"/>
<evidence type="ECO:0000256" key="3">
    <source>
        <dbReference type="ARBA" id="ARBA00023082"/>
    </source>
</evidence>
<dbReference type="Gene3D" id="1.10.10.10">
    <property type="entry name" value="Winged helix-like DNA-binding domain superfamily/Winged helix DNA-binding domain"/>
    <property type="match status" value="1"/>
</dbReference>
<evidence type="ECO:0000256" key="4">
    <source>
        <dbReference type="ARBA" id="ARBA00023163"/>
    </source>
</evidence>
<dbReference type="InterPro" id="IPR014327">
    <property type="entry name" value="RNA_pol_sigma70_bacteroid"/>
</dbReference>
<sequence>MKASNNWEAKKERDLLSALRSNPTRGFERAYDEYAEKLLYYIYSKIGDKKHSEDILQDVFVDFWKKIDQVDTSIYGFLFHLTKYQVLNYFRSERVRNKYILHLSSFLHDINLITPHKYVEAKEIMEQIERLVDQMPPQCRKVFIMSRFEHKSNEQIAEELQISKRTVENYITKGLAFIRENNISIYLILSLLLDKNKF</sequence>
<keyword evidence="4" id="KW-0804">Transcription</keyword>
<dbReference type="PANTHER" id="PTHR43133">
    <property type="entry name" value="RNA POLYMERASE ECF-TYPE SIGMA FACTO"/>
    <property type="match status" value="1"/>
</dbReference>
<evidence type="ECO:0000313" key="8">
    <source>
        <dbReference type="Proteomes" id="UP000190150"/>
    </source>
</evidence>
<dbReference type="PANTHER" id="PTHR43133:SF46">
    <property type="entry name" value="RNA POLYMERASE SIGMA-70 FACTOR ECF SUBFAMILY"/>
    <property type="match status" value="1"/>
</dbReference>
<dbReference type="SUPFAM" id="SSF88946">
    <property type="entry name" value="Sigma2 domain of RNA polymerase sigma factors"/>
    <property type="match status" value="1"/>
</dbReference>
<keyword evidence="3" id="KW-0731">Sigma factor</keyword>
<dbReference type="GO" id="GO:0003677">
    <property type="term" value="F:DNA binding"/>
    <property type="evidence" value="ECO:0007669"/>
    <property type="project" value="InterPro"/>
</dbReference>
<dbReference type="RefSeq" id="WP_079642870.1">
    <property type="nucleotide sequence ID" value="NZ_FUZF01000007.1"/>
</dbReference>
<gene>
    <name evidence="7" type="ORF">SAMN05660841_01929</name>
</gene>
<evidence type="ECO:0000313" key="7">
    <source>
        <dbReference type="EMBL" id="SKB70415.1"/>
    </source>
</evidence>
<evidence type="ECO:0000256" key="2">
    <source>
        <dbReference type="ARBA" id="ARBA00023015"/>
    </source>
</evidence>
<dbReference type="NCBIfam" id="TIGR02937">
    <property type="entry name" value="sigma70-ECF"/>
    <property type="match status" value="1"/>
</dbReference>
<dbReference type="InterPro" id="IPR036388">
    <property type="entry name" value="WH-like_DNA-bd_sf"/>
</dbReference>
<name>A0A1T5DFF1_9SPHI</name>
<dbReference type="Pfam" id="PF04542">
    <property type="entry name" value="Sigma70_r2"/>
    <property type="match status" value="1"/>
</dbReference>